<dbReference type="GO" id="GO:0008902">
    <property type="term" value="F:hydroxymethylpyrimidine kinase activity"/>
    <property type="evidence" value="ECO:0007669"/>
    <property type="project" value="UniProtKB-EC"/>
</dbReference>
<dbReference type="UniPathway" id="UPA00060">
    <property type="reaction ID" value="UER00138"/>
</dbReference>
<gene>
    <name evidence="4" type="ORF">VZ95_09805</name>
</gene>
<dbReference type="Pfam" id="PF08543">
    <property type="entry name" value="Phos_pyr_kin"/>
    <property type="match status" value="1"/>
</dbReference>
<dbReference type="CDD" id="cd01169">
    <property type="entry name" value="HMPP_kinase"/>
    <property type="match status" value="1"/>
</dbReference>
<dbReference type="GO" id="GO:0008972">
    <property type="term" value="F:phosphomethylpyrimidine kinase activity"/>
    <property type="evidence" value="ECO:0007669"/>
    <property type="project" value="InterPro"/>
</dbReference>
<reference evidence="4 5" key="1">
    <citation type="submission" date="2015-03" db="EMBL/GenBank/DDBJ databases">
        <title>Draft genome sequence of Elstera litoralis.</title>
        <authorList>
            <person name="Rahalkar M.C."/>
            <person name="Dhakephalkar P.K."/>
            <person name="Pore S.D."/>
            <person name="Arora P."/>
            <person name="Kapse N.G."/>
            <person name="Pandit P.S."/>
        </authorList>
    </citation>
    <scope>NUCLEOTIDE SEQUENCE [LARGE SCALE GENOMIC DNA]</scope>
    <source>
        <strain evidence="4 5">Dia-1</strain>
    </source>
</reference>
<dbReference type="InterPro" id="IPR004399">
    <property type="entry name" value="HMP/HMP-P_kinase_dom"/>
</dbReference>
<comment type="caution">
    <text evidence="4">The sequence shown here is derived from an EMBL/GenBank/DDBJ whole genome shotgun (WGS) entry which is preliminary data.</text>
</comment>
<dbReference type="GO" id="GO:0009228">
    <property type="term" value="P:thiamine biosynthetic process"/>
    <property type="evidence" value="ECO:0007669"/>
    <property type="project" value="InterPro"/>
</dbReference>
<evidence type="ECO:0000313" key="4">
    <source>
        <dbReference type="EMBL" id="KJV09714.1"/>
    </source>
</evidence>
<dbReference type="InterPro" id="IPR013749">
    <property type="entry name" value="PM/HMP-P_kinase-1"/>
</dbReference>
<dbReference type="PATRIC" id="fig|552518.3.peg.1317"/>
<dbReference type="PANTHER" id="PTHR20858:SF17">
    <property type="entry name" value="HYDROXYMETHYLPYRIMIDINE_PHOSPHOMETHYLPYRIMIDINE KINASE THI20-RELATED"/>
    <property type="match status" value="1"/>
</dbReference>
<dbReference type="GO" id="GO:0005829">
    <property type="term" value="C:cytosol"/>
    <property type="evidence" value="ECO:0007669"/>
    <property type="project" value="TreeGrafter"/>
</dbReference>
<dbReference type="EMBL" id="LAJY01000228">
    <property type="protein sequence ID" value="KJV09714.1"/>
    <property type="molecule type" value="Genomic_DNA"/>
</dbReference>
<evidence type="ECO:0000313" key="5">
    <source>
        <dbReference type="Proteomes" id="UP000033774"/>
    </source>
</evidence>
<organism evidence="4 5">
    <name type="scientific">Elstera litoralis</name>
    <dbReference type="NCBI Taxonomy" id="552518"/>
    <lineage>
        <taxon>Bacteria</taxon>
        <taxon>Pseudomonadati</taxon>
        <taxon>Pseudomonadota</taxon>
        <taxon>Alphaproteobacteria</taxon>
        <taxon>Rhodospirillales</taxon>
        <taxon>Rhodospirillaceae</taxon>
        <taxon>Elstera</taxon>
    </lineage>
</organism>
<dbReference type="AlphaFoldDB" id="A0A0F3IVU1"/>
<accession>A0A0F3IVU1</accession>
<evidence type="ECO:0000259" key="3">
    <source>
        <dbReference type="Pfam" id="PF08543"/>
    </source>
</evidence>
<proteinExistence type="predicted"/>
<comment type="pathway">
    <text evidence="1">Cofactor biosynthesis; thiamine diphosphate biosynthesis.</text>
</comment>
<sequence>MNTVLLIGGTDSSGGAGLAQDIRVLADMGVPARLVVTAVTAQGAGGVTAVQAMPPELLQAQIDAAVSLGPIGAVKIGLLPSLEIADLLAEICPDAPIILDPVLRATAGGALRRDCASLASFGALWGRATLVTPNLPEAAFLLSVPDAPNRRAIVAQAEALRRTGARAILLKGGHLPGEIVADCLVTENGARWFRAARLPGSRRGTGCALASGIAAGLAQGLTLEGAITQARRWLRASWPKQAL</sequence>
<feature type="domain" description="Pyridoxamine kinase/Phosphomethylpyrimidine kinase" evidence="3">
    <location>
        <begin position="11"/>
        <end position="237"/>
    </location>
</feature>
<dbReference type="Proteomes" id="UP000033774">
    <property type="component" value="Unassembled WGS sequence"/>
</dbReference>
<name>A0A0F3IVU1_9PROT</name>
<evidence type="ECO:0000256" key="1">
    <source>
        <dbReference type="ARBA" id="ARBA00004948"/>
    </source>
</evidence>
<dbReference type="Gene3D" id="3.40.1190.20">
    <property type="match status" value="1"/>
</dbReference>
<dbReference type="SUPFAM" id="SSF53613">
    <property type="entry name" value="Ribokinase-like"/>
    <property type="match status" value="1"/>
</dbReference>
<evidence type="ECO:0000256" key="2">
    <source>
        <dbReference type="ARBA" id="ARBA00012135"/>
    </source>
</evidence>
<dbReference type="PANTHER" id="PTHR20858">
    <property type="entry name" value="PHOSPHOMETHYLPYRIMIDINE KINASE"/>
    <property type="match status" value="1"/>
</dbReference>
<dbReference type="GO" id="GO:0009229">
    <property type="term" value="P:thiamine diphosphate biosynthetic process"/>
    <property type="evidence" value="ECO:0007669"/>
    <property type="project" value="UniProtKB-UniPathway"/>
</dbReference>
<dbReference type="InterPro" id="IPR029056">
    <property type="entry name" value="Ribokinase-like"/>
</dbReference>
<dbReference type="EC" id="2.7.1.49" evidence="2"/>
<protein>
    <recommendedName>
        <fullName evidence="2">hydroxymethylpyrimidine kinase</fullName>
        <ecNumber evidence="2">2.7.1.49</ecNumber>
    </recommendedName>
</protein>
<keyword evidence="5" id="KW-1185">Reference proteome</keyword>